<proteinExistence type="predicted"/>
<evidence type="ECO:0000259" key="2">
    <source>
        <dbReference type="Pfam" id="PF01210"/>
    </source>
</evidence>
<gene>
    <name evidence="4" type="ORF">FHS82_002952</name>
</gene>
<dbReference type="InterPro" id="IPR013328">
    <property type="entry name" value="6PGD_dom2"/>
</dbReference>
<protein>
    <submittedName>
        <fullName evidence="4">Opine dehydrogenase</fullName>
        <ecNumber evidence="4">1.5.1.28</ecNumber>
    </submittedName>
</protein>
<comment type="caution">
    <text evidence="4">The sequence shown here is derived from an EMBL/GenBank/DDBJ whole genome shotgun (WGS) entry which is preliminary data.</text>
</comment>
<keyword evidence="1 4" id="KW-0560">Oxidoreductase</keyword>
<evidence type="ECO:0000313" key="4">
    <source>
        <dbReference type="EMBL" id="NIJ59097.1"/>
    </source>
</evidence>
<dbReference type="Pfam" id="PF01210">
    <property type="entry name" value="NAD_Gly3P_dh_N"/>
    <property type="match status" value="1"/>
</dbReference>
<accession>A0ABX0V2D1</accession>
<dbReference type="InterPro" id="IPR003421">
    <property type="entry name" value="Opine_DH"/>
</dbReference>
<feature type="domain" description="Glycerol-3-phosphate dehydrogenase NAD-dependent N-terminal" evidence="2">
    <location>
        <begin position="2"/>
        <end position="91"/>
    </location>
</feature>
<dbReference type="Gene3D" id="3.40.50.720">
    <property type="entry name" value="NAD(P)-binding Rossmann-like Domain"/>
    <property type="match status" value="1"/>
</dbReference>
<dbReference type="Pfam" id="PF02317">
    <property type="entry name" value="Octopine_DH"/>
    <property type="match status" value="1"/>
</dbReference>
<dbReference type="Proteomes" id="UP001429580">
    <property type="component" value="Unassembled WGS sequence"/>
</dbReference>
<keyword evidence="5" id="KW-1185">Reference proteome</keyword>
<dbReference type="InterPro" id="IPR051729">
    <property type="entry name" value="Opine/Lysopine_DH"/>
</dbReference>
<dbReference type="PANTHER" id="PTHR38015">
    <property type="entry name" value="BLR6086 PROTEIN"/>
    <property type="match status" value="1"/>
</dbReference>
<dbReference type="EC" id="1.5.1.28" evidence="4"/>
<dbReference type="PANTHER" id="PTHR38015:SF1">
    <property type="entry name" value="OPINE DEHYDROGENASE DOMAIN-CONTAINING PROTEIN"/>
    <property type="match status" value="1"/>
</dbReference>
<dbReference type="InterPro" id="IPR011128">
    <property type="entry name" value="G3P_DH_NAD-dep_N"/>
</dbReference>
<dbReference type="GO" id="GO:0047129">
    <property type="term" value="F:opine dehydrogenase activity"/>
    <property type="evidence" value="ECO:0007669"/>
    <property type="project" value="UniProtKB-EC"/>
</dbReference>
<dbReference type="RefSeq" id="WP_166954142.1">
    <property type="nucleotide sequence ID" value="NZ_JAASQI010000007.1"/>
</dbReference>
<organism evidence="4 5">
    <name type="scientific">Pseudochelatococcus lubricantis</name>
    <dbReference type="NCBI Taxonomy" id="1538102"/>
    <lineage>
        <taxon>Bacteria</taxon>
        <taxon>Pseudomonadati</taxon>
        <taxon>Pseudomonadota</taxon>
        <taxon>Alphaproteobacteria</taxon>
        <taxon>Hyphomicrobiales</taxon>
        <taxon>Chelatococcaceae</taxon>
        <taxon>Pseudochelatococcus</taxon>
    </lineage>
</organism>
<dbReference type="EMBL" id="JAASQI010000007">
    <property type="protein sequence ID" value="NIJ59097.1"/>
    <property type="molecule type" value="Genomic_DNA"/>
</dbReference>
<dbReference type="SUPFAM" id="SSF51735">
    <property type="entry name" value="NAD(P)-binding Rossmann-fold domains"/>
    <property type="match status" value="1"/>
</dbReference>
<dbReference type="PRINTS" id="PR00419">
    <property type="entry name" value="ADXRDTASE"/>
</dbReference>
<evidence type="ECO:0000256" key="1">
    <source>
        <dbReference type="ARBA" id="ARBA00023002"/>
    </source>
</evidence>
<name>A0ABX0V2D1_9HYPH</name>
<dbReference type="InterPro" id="IPR036291">
    <property type="entry name" value="NAD(P)-bd_dom_sf"/>
</dbReference>
<dbReference type="Gene3D" id="1.10.1040.10">
    <property type="entry name" value="N-(1-d-carboxylethyl)-l-norvaline Dehydrogenase, domain 2"/>
    <property type="match status" value="1"/>
</dbReference>
<evidence type="ECO:0000313" key="5">
    <source>
        <dbReference type="Proteomes" id="UP001429580"/>
    </source>
</evidence>
<evidence type="ECO:0000259" key="3">
    <source>
        <dbReference type="Pfam" id="PF02317"/>
    </source>
</evidence>
<dbReference type="SUPFAM" id="SSF48179">
    <property type="entry name" value="6-phosphogluconate dehydrogenase C-terminal domain-like"/>
    <property type="match status" value="1"/>
</dbReference>
<feature type="domain" description="Opine dehydrogenase" evidence="3">
    <location>
        <begin position="181"/>
        <end position="330"/>
    </location>
</feature>
<sequence length="362" mass="37378">MKIAVLGAGAGGAAAASELFLAGHDVHLWARSPETLAPHQAAGGVEYEGVLGTGLAKMARITSDVAAAIEDVDAAVIALPTFSHAPMAATLARAGWSAGKPIILNPGHTGGALEFSHAFRSAGAAPPPVVAFSTLTYVARKYRPDGVTVSGRARQVRAAALGGGAAELDLAAHLFPGAAPVRDVLAADLSSTNLVLHPPGAVLGAAWVEATGGDFTFYVEGMTDGVARTMRRLDGERLAVAQAFGHALPDLIGEMQLVGTVEADFDDPGNYRAAIAGGEANRRIMAPDSFKHRYYREDFGHGLLPFIELARIAGVDVPVAEALYTLAETAVGVDYRQGGRTAQAMGIAGLSKDQLLEKVRAS</sequence>
<dbReference type="InterPro" id="IPR008927">
    <property type="entry name" value="6-PGluconate_DH-like_C_sf"/>
</dbReference>
<reference evidence="4 5" key="1">
    <citation type="submission" date="2020-03" db="EMBL/GenBank/DDBJ databases">
        <title>Genomic Encyclopedia of Type Strains, Phase IV (KMG-IV): sequencing the most valuable type-strain genomes for metagenomic binning, comparative biology and taxonomic classification.</title>
        <authorList>
            <person name="Goeker M."/>
        </authorList>
    </citation>
    <scope>NUCLEOTIDE SEQUENCE [LARGE SCALE GENOMIC DNA]</scope>
    <source>
        <strain evidence="4 5">DSM 103870</strain>
    </source>
</reference>